<dbReference type="GO" id="GO:0005739">
    <property type="term" value="C:mitochondrion"/>
    <property type="evidence" value="ECO:0007669"/>
    <property type="project" value="InterPro"/>
</dbReference>
<feature type="non-terminal residue" evidence="2">
    <location>
        <position position="1"/>
    </location>
</feature>
<protein>
    <submittedName>
        <fullName evidence="2">Pentatricopeptide repeat-containing protein 2</fullName>
    </submittedName>
</protein>
<evidence type="ECO:0000256" key="1">
    <source>
        <dbReference type="SAM" id="MobiDB-lite"/>
    </source>
</evidence>
<dbReference type="GO" id="GO:0050684">
    <property type="term" value="P:regulation of mRNA processing"/>
    <property type="evidence" value="ECO:0007669"/>
    <property type="project" value="InterPro"/>
</dbReference>
<feature type="region of interest" description="Disordered" evidence="1">
    <location>
        <begin position="284"/>
        <end position="306"/>
    </location>
</feature>
<evidence type="ECO:0000313" key="2">
    <source>
        <dbReference type="EMBL" id="ETE62319.1"/>
    </source>
</evidence>
<feature type="non-terminal residue" evidence="2">
    <location>
        <position position="408"/>
    </location>
</feature>
<sequence length="408" mass="47277">KRYLLTEDVLQLRKFQEKKLENEYKIYGQKDEFFRTVEKKLANNTLILKPELINLLYLCQSKNEMELVKKTIYRYHEENRNRAFGEFRFGPIFMRLCYELDLEAVALELIKDQTLNGFFGDYTSFNILMDMLFEKGHYEERSFEGPILLLAAFGNLKNLLQTLEKASKINTYFVRKPNFCKDVIIAAREKLELDPDFIIQFEEIVTKLKVSGQINELTLDDLLCEVPHPKGYKMQLLKETKRSQRTLQPLQSFLLRAQSSLLLRKPECISKNNDQRQFNKKGVPFLKPRADPVPSQGQKEKKKKGHQHNYCRIPGLGLPYESRNAASGDVAAQIPCHIQCKYMGEYPYASSCDSAAGLGTGISCHTQCKCIEQDLGKDRDLTFAKEFKDCSYDALINQPHFTLESWAN</sequence>
<gene>
    <name evidence="2" type="primary">ptcd2</name>
    <name evidence="2" type="ORF">L345_11926</name>
</gene>
<dbReference type="PANTHER" id="PTHR14700:SF0">
    <property type="entry name" value="PENTATRICOPEPTIDE REPEAT-CONTAINING PROTEIN 2, MITOCHONDRIAL"/>
    <property type="match status" value="1"/>
</dbReference>
<keyword evidence="3" id="KW-1185">Reference proteome</keyword>
<evidence type="ECO:0000313" key="3">
    <source>
        <dbReference type="Proteomes" id="UP000018936"/>
    </source>
</evidence>
<dbReference type="Proteomes" id="UP000018936">
    <property type="component" value="Unassembled WGS sequence"/>
</dbReference>
<dbReference type="GO" id="GO:0003723">
    <property type="term" value="F:RNA binding"/>
    <property type="evidence" value="ECO:0007669"/>
    <property type="project" value="TreeGrafter"/>
</dbReference>
<dbReference type="GO" id="GO:0007005">
    <property type="term" value="P:mitochondrion organization"/>
    <property type="evidence" value="ECO:0007669"/>
    <property type="project" value="TreeGrafter"/>
</dbReference>
<dbReference type="PANTHER" id="PTHR14700">
    <property type="entry name" value="PENTATRICOPEPTIDE REPEAT-CONTAINING PROTEIN 2, MITOCHONDRIAL"/>
    <property type="match status" value="1"/>
</dbReference>
<dbReference type="EMBL" id="AZIM01003325">
    <property type="protein sequence ID" value="ETE62319.1"/>
    <property type="molecule type" value="Genomic_DNA"/>
</dbReference>
<proteinExistence type="predicted"/>
<accession>V8NJ53</accession>
<comment type="caution">
    <text evidence="2">The sequence shown here is derived from an EMBL/GenBank/DDBJ whole genome shotgun (WGS) entry which is preliminary data.</text>
</comment>
<reference evidence="2 3" key="1">
    <citation type="journal article" date="2013" name="Proc. Natl. Acad. Sci. U.S.A.">
        <title>The king cobra genome reveals dynamic gene evolution and adaptation in the snake venom system.</title>
        <authorList>
            <person name="Vonk F.J."/>
            <person name="Casewell N.R."/>
            <person name="Henkel C.V."/>
            <person name="Heimberg A.M."/>
            <person name="Jansen H.J."/>
            <person name="McCleary R.J."/>
            <person name="Kerkkamp H.M."/>
            <person name="Vos R.A."/>
            <person name="Guerreiro I."/>
            <person name="Calvete J.J."/>
            <person name="Wuster W."/>
            <person name="Woods A.E."/>
            <person name="Logan J.M."/>
            <person name="Harrison R.A."/>
            <person name="Castoe T.A."/>
            <person name="de Koning A.P."/>
            <person name="Pollock D.D."/>
            <person name="Yandell M."/>
            <person name="Calderon D."/>
            <person name="Renjifo C."/>
            <person name="Currier R.B."/>
            <person name="Salgado D."/>
            <person name="Pla D."/>
            <person name="Sanz L."/>
            <person name="Hyder A.S."/>
            <person name="Ribeiro J.M."/>
            <person name="Arntzen J.W."/>
            <person name="van den Thillart G.E."/>
            <person name="Boetzer M."/>
            <person name="Pirovano W."/>
            <person name="Dirks R.P."/>
            <person name="Spaink H.P."/>
            <person name="Duboule D."/>
            <person name="McGlinn E."/>
            <person name="Kini R.M."/>
            <person name="Richardson M.K."/>
        </authorList>
    </citation>
    <scope>NUCLEOTIDE SEQUENCE</scope>
    <source>
        <tissue evidence="2">Blood</tissue>
    </source>
</reference>
<name>V8NJ53_OPHHA</name>
<dbReference type="OrthoDB" id="6073372at2759"/>
<dbReference type="AlphaFoldDB" id="V8NJ53"/>
<organism evidence="2 3">
    <name type="scientific">Ophiophagus hannah</name>
    <name type="common">King cobra</name>
    <name type="synonym">Naja hannah</name>
    <dbReference type="NCBI Taxonomy" id="8665"/>
    <lineage>
        <taxon>Eukaryota</taxon>
        <taxon>Metazoa</taxon>
        <taxon>Chordata</taxon>
        <taxon>Craniata</taxon>
        <taxon>Vertebrata</taxon>
        <taxon>Euteleostomi</taxon>
        <taxon>Lepidosauria</taxon>
        <taxon>Squamata</taxon>
        <taxon>Bifurcata</taxon>
        <taxon>Unidentata</taxon>
        <taxon>Episquamata</taxon>
        <taxon>Toxicofera</taxon>
        <taxon>Serpentes</taxon>
        <taxon>Colubroidea</taxon>
        <taxon>Elapidae</taxon>
        <taxon>Elapinae</taxon>
        <taxon>Ophiophagus</taxon>
    </lineage>
</organism>
<dbReference type="InterPro" id="IPR034629">
    <property type="entry name" value="PTCD2"/>
</dbReference>